<evidence type="ECO:0000313" key="4">
    <source>
        <dbReference type="Proteomes" id="UP000253204"/>
    </source>
</evidence>
<feature type="region of interest" description="Disordered" evidence="1">
    <location>
        <begin position="155"/>
        <end position="182"/>
    </location>
</feature>
<feature type="region of interest" description="Disordered" evidence="1">
    <location>
        <begin position="271"/>
        <end position="459"/>
    </location>
</feature>
<feature type="compositionally biased region" description="Basic and acidic residues" evidence="1">
    <location>
        <begin position="446"/>
        <end position="459"/>
    </location>
</feature>
<feature type="compositionally biased region" description="Basic and acidic residues" evidence="1">
    <location>
        <begin position="787"/>
        <end position="800"/>
    </location>
</feature>
<dbReference type="Proteomes" id="UP000253204">
    <property type="component" value="Unassembled WGS sequence"/>
</dbReference>
<feature type="compositionally biased region" description="Basic and acidic residues" evidence="1">
    <location>
        <begin position="358"/>
        <end position="372"/>
    </location>
</feature>
<comment type="caution">
    <text evidence="3">The sequence shown here is derived from an EMBL/GenBank/DDBJ whole genome shotgun (WGS) entry which is preliminary data.</text>
</comment>
<dbReference type="CDD" id="cd00188">
    <property type="entry name" value="TOPRIM"/>
    <property type="match status" value="1"/>
</dbReference>
<dbReference type="RefSeq" id="WP_114488495.1">
    <property type="nucleotide sequence ID" value="NZ_QPIJ01000076.1"/>
</dbReference>
<evidence type="ECO:0000256" key="1">
    <source>
        <dbReference type="SAM" id="MobiDB-lite"/>
    </source>
</evidence>
<evidence type="ECO:0000259" key="2">
    <source>
        <dbReference type="Pfam" id="PF03432"/>
    </source>
</evidence>
<dbReference type="InterPro" id="IPR005094">
    <property type="entry name" value="Endonuclease_MobA/VirD2"/>
</dbReference>
<accession>A0A368TN64</accession>
<organism evidence="3 4">
    <name type="scientific">Vreelandella rituensis</name>
    <dbReference type="NCBI Taxonomy" id="2282306"/>
    <lineage>
        <taxon>Bacteria</taxon>
        <taxon>Pseudomonadati</taxon>
        <taxon>Pseudomonadota</taxon>
        <taxon>Gammaproteobacteria</taxon>
        <taxon>Oceanospirillales</taxon>
        <taxon>Halomonadaceae</taxon>
        <taxon>Vreelandella</taxon>
    </lineage>
</organism>
<sequence length="829" mass="90005">MKAKVSRGSGFRGALSYLFDEGPKAAGDKNTEVVGGNMAGRTSWELSKEFGVTRALRPDVKKPVWHASLSLPAGERLEAEGWNDVSRAFLNKMGFSERTPFTVIRHQDTDYDHVHILLSRIDLDAKLWHGQWEARKAIEATQQLEKNFGLRLTPGFGSGRAERRKPNANEINKSARTGEPAPRSVIQHAIDGLLDGEPVSALEFAEGLEFAGIGVRANIASTGRLNGFSFEYEGVHFKSSQLGKAYGWKKLQERGVVYEQDRDSDGLQRFRAQSADKADSGTATANPGESAGDRAATPSNSPASERGTGSVGGAESGQDRALGTSTADHARYDVERINEAGDSELREIDAAISDDDQRDSPTAREQHGELGGDRYGGGYPAGSSQRAPGAGPGNSGHASSLVGGAGASIQQRDHRSVASSGAGSDWNHRFKRASASRTRADAAAAGERDSAGNRVAEGDLRTARTVDPTPYLESHGFRVKWEGRHGSVRDERGDEHYRLTRKIDGRTLWCDLYGNDGGDSIALARELEPDLPFVEAVYRLLGGTGSTAPVTRQQRQTPRPQKYPSIVLGTHAGAEAGRAYLRDRRLIDDDSIGYAEQSQMLRYDPDGRLLFTGYDEEGRVRNVTRRAINKAETVQKRDLKGSDKSFPPILPGDQGARVWIVEGGVDAIALHAEARAKGRKIPQIIVSGGSGVRSFIENSAVQQLLRDAPRVIIACDNEPKPANQPRTDAEHAAQRDAVALINPRVRLWHPPNQYKDIGKLREANQARRQDAADERAAAKQFAATEAHMLRMEASRPKEGSPEENPDSTALKRDKSVSQKTPGGFKAPGM</sequence>
<feature type="compositionally biased region" description="Low complexity" evidence="1">
    <location>
        <begin position="435"/>
        <end position="445"/>
    </location>
</feature>
<proteinExistence type="predicted"/>
<evidence type="ECO:0000313" key="3">
    <source>
        <dbReference type="EMBL" id="RCV86034.1"/>
    </source>
</evidence>
<keyword evidence="4" id="KW-1185">Reference proteome</keyword>
<feature type="compositionally biased region" description="Basic and acidic residues" evidence="1">
    <location>
        <begin position="328"/>
        <end position="349"/>
    </location>
</feature>
<name>A0A368TN64_9GAMM</name>
<dbReference type="AlphaFoldDB" id="A0A368TN64"/>
<feature type="region of interest" description="Disordered" evidence="1">
    <location>
        <begin position="783"/>
        <end position="829"/>
    </location>
</feature>
<reference evidence="3 4" key="1">
    <citation type="submission" date="2018-07" db="EMBL/GenBank/DDBJ databases">
        <title>Halomonas rutogse sp. nov., isolated from Lake TangqianCo on Tibetan Plateau.</title>
        <authorList>
            <person name="Lu H."/>
            <person name="Xing P."/>
            <person name="Wu Q."/>
        </authorList>
    </citation>
    <scope>NUCLEOTIDE SEQUENCE [LARGE SCALE GENOMIC DNA]</scope>
    <source>
        <strain evidence="3 4">TQ8S</strain>
    </source>
</reference>
<dbReference type="OrthoDB" id="279005at2"/>
<dbReference type="Pfam" id="PF03432">
    <property type="entry name" value="Relaxase"/>
    <property type="match status" value="1"/>
</dbReference>
<feature type="domain" description="MobA/VirD2-like nuclease" evidence="2">
    <location>
        <begin position="27"/>
        <end position="150"/>
    </location>
</feature>
<protein>
    <submittedName>
        <fullName evidence="3">Relaxase</fullName>
    </submittedName>
</protein>
<dbReference type="EMBL" id="QPIJ01000076">
    <property type="protein sequence ID" value="RCV86034.1"/>
    <property type="molecule type" value="Genomic_DNA"/>
</dbReference>
<gene>
    <name evidence="3" type="ORF">DU506_19285</name>
</gene>